<protein>
    <submittedName>
        <fullName evidence="8">Tight adherence protein B</fullName>
    </submittedName>
</protein>
<sequence>MKLAILGVAALLMFAGAIYLFLYAGRRERAEEMLQRLRATDDSIPGTVVTEAKVHNPVVRWACHLLWRAGSEAKPASVTTGLLLLMAIIPLTLLILGTLTGLFVLAMAFLIGWFLIARQASMRRAQIVEQLPGYLEAVMRVLAAGNTLEEAIASGARETQDPLRSLFVSIGRQVRLGAPVDVVLAEAAEIHQIRDIRVLALAANINRKYGGTLRNVFRSLIQSIRMREAAQRELRALTAETRFSALVLAFIPLAVCGFIFLRNRAYYTDMLATQSGRTTLVVALVLQVAGMLVIWRMMRSATEGDA</sequence>
<feature type="transmembrane region" description="Helical" evidence="6">
    <location>
        <begin position="280"/>
        <end position="298"/>
    </location>
</feature>
<dbReference type="AlphaFoldDB" id="A0A1M5NTH5"/>
<feature type="transmembrane region" description="Helical" evidence="6">
    <location>
        <begin position="243"/>
        <end position="260"/>
    </location>
</feature>
<dbReference type="PANTHER" id="PTHR35007">
    <property type="entry name" value="INTEGRAL MEMBRANE PROTEIN-RELATED"/>
    <property type="match status" value="1"/>
</dbReference>
<feature type="domain" description="Type II secretion system protein GspF" evidence="7">
    <location>
        <begin position="136"/>
        <end position="259"/>
    </location>
</feature>
<evidence type="ECO:0000313" key="8">
    <source>
        <dbReference type="EMBL" id="SHG92861.1"/>
    </source>
</evidence>
<evidence type="ECO:0000256" key="1">
    <source>
        <dbReference type="ARBA" id="ARBA00004651"/>
    </source>
</evidence>
<evidence type="ECO:0000256" key="4">
    <source>
        <dbReference type="ARBA" id="ARBA00022989"/>
    </source>
</evidence>
<feature type="transmembrane region" description="Helical" evidence="6">
    <location>
        <begin position="83"/>
        <end position="116"/>
    </location>
</feature>
<accession>A0A1M5NTH5</accession>
<keyword evidence="4 6" id="KW-1133">Transmembrane helix</keyword>
<proteinExistence type="predicted"/>
<evidence type="ECO:0000256" key="5">
    <source>
        <dbReference type="ARBA" id="ARBA00023136"/>
    </source>
</evidence>
<gene>
    <name evidence="8" type="ORF">SAMN04488068_1857</name>
</gene>
<evidence type="ECO:0000256" key="3">
    <source>
        <dbReference type="ARBA" id="ARBA00022692"/>
    </source>
</evidence>
<dbReference type="RefSeq" id="WP_072896818.1">
    <property type="nucleotide sequence ID" value="NZ_FQWZ01000004.1"/>
</dbReference>
<dbReference type="Proteomes" id="UP000199758">
    <property type="component" value="Unassembled WGS sequence"/>
</dbReference>
<comment type="subcellular location">
    <subcellularLocation>
        <location evidence="1">Cell membrane</location>
        <topology evidence="1">Multi-pass membrane protein</topology>
    </subcellularLocation>
</comment>
<evidence type="ECO:0000256" key="2">
    <source>
        <dbReference type="ARBA" id="ARBA00022475"/>
    </source>
</evidence>
<reference evidence="8 9" key="1">
    <citation type="submission" date="2016-11" db="EMBL/GenBank/DDBJ databases">
        <authorList>
            <person name="Jaros S."/>
            <person name="Januszkiewicz K."/>
            <person name="Wedrychowicz H."/>
        </authorList>
    </citation>
    <scope>NUCLEOTIDE SEQUENCE [LARGE SCALE GENOMIC DNA]</scope>
    <source>
        <strain evidence="8 9">CGMCC 1.7049</strain>
    </source>
</reference>
<keyword evidence="3 6" id="KW-0812">Transmembrane</keyword>
<keyword evidence="9" id="KW-1185">Reference proteome</keyword>
<dbReference type="GO" id="GO:0005886">
    <property type="term" value="C:plasma membrane"/>
    <property type="evidence" value="ECO:0007669"/>
    <property type="project" value="UniProtKB-SubCell"/>
</dbReference>
<dbReference type="STRING" id="490188.SAMN04488068_1857"/>
<organism evidence="8 9">
    <name type="scientific">Hydrocarboniphaga daqingensis</name>
    <dbReference type="NCBI Taxonomy" id="490188"/>
    <lineage>
        <taxon>Bacteria</taxon>
        <taxon>Pseudomonadati</taxon>
        <taxon>Pseudomonadota</taxon>
        <taxon>Gammaproteobacteria</taxon>
        <taxon>Nevskiales</taxon>
        <taxon>Nevskiaceae</taxon>
        <taxon>Hydrocarboniphaga</taxon>
    </lineage>
</organism>
<evidence type="ECO:0000313" key="9">
    <source>
        <dbReference type="Proteomes" id="UP000199758"/>
    </source>
</evidence>
<evidence type="ECO:0000256" key="6">
    <source>
        <dbReference type="SAM" id="Phobius"/>
    </source>
</evidence>
<dbReference type="OrthoDB" id="597333at2"/>
<dbReference type="InterPro" id="IPR018076">
    <property type="entry name" value="T2SS_GspF_dom"/>
</dbReference>
<evidence type="ECO:0000259" key="7">
    <source>
        <dbReference type="Pfam" id="PF00482"/>
    </source>
</evidence>
<keyword evidence="5 6" id="KW-0472">Membrane</keyword>
<dbReference type="Pfam" id="PF00482">
    <property type="entry name" value="T2SSF"/>
    <property type="match status" value="1"/>
</dbReference>
<keyword evidence="2" id="KW-1003">Cell membrane</keyword>
<name>A0A1M5NTH5_9GAMM</name>
<dbReference type="PANTHER" id="PTHR35007:SF1">
    <property type="entry name" value="PILUS ASSEMBLY PROTEIN"/>
    <property type="match status" value="1"/>
</dbReference>
<dbReference type="EMBL" id="FQWZ01000004">
    <property type="protein sequence ID" value="SHG92861.1"/>
    <property type="molecule type" value="Genomic_DNA"/>
</dbReference>